<dbReference type="Pfam" id="PF25218">
    <property type="entry name" value="TseH"/>
    <property type="match status" value="1"/>
</dbReference>
<gene>
    <name evidence="2" type="ORF">POL67_04975</name>
</gene>
<comment type="caution">
    <text evidence="2">The sequence shown here is derived from an EMBL/GenBank/DDBJ whole genome shotgun (WGS) entry which is preliminary data.</text>
</comment>
<dbReference type="RefSeq" id="WP_271915887.1">
    <property type="nucleotide sequence ID" value="NZ_JAQNDO010000001.1"/>
</dbReference>
<accession>A0ABT5EHN5</accession>
<sequence>MDRKHSNASEVACNIDKKFPNDKDGKVVCESEDSVIPMVFPDFLITVEKKDFSWKERAGIKVTPGVSIASETDKEVKISGLGHAGVLIINGKTGETRYFEYGRYDAARIGLVREHSVSDVKVESDGTPTSSLWTYPEGGSTGTGVDGSLSASCRWGEHVRSRRRSGWRRLRCRGRRGTGSTRS</sequence>
<evidence type="ECO:0000313" key="3">
    <source>
        <dbReference type="Proteomes" id="UP001221411"/>
    </source>
</evidence>
<protein>
    <recommendedName>
        <fullName evidence="1">Type VI secretion system effector TseH-like domain-containing protein</fullName>
    </recommendedName>
</protein>
<dbReference type="InterPro" id="IPR057382">
    <property type="entry name" value="TseH"/>
</dbReference>
<proteinExistence type="predicted"/>
<organism evidence="2 3">
    <name type="scientific">Polyangium mundeleinium</name>
    <dbReference type="NCBI Taxonomy" id="2995306"/>
    <lineage>
        <taxon>Bacteria</taxon>
        <taxon>Pseudomonadati</taxon>
        <taxon>Myxococcota</taxon>
        <taxon>Polyangia</taxon>
        <taxon>Polyangiales</taxon>
        <taxon>Polyangiaceae</taxon>
        <taxon>Polyangium</taxon>
    </lineage>
</organism>
<dbReference type="EMBL" id="JAQNDO010000001">
    <property type="protein sequence ID" value="MDC0740688.1"/>
    <property type="molecule type" value="Genomic_DNA"/>
</dbReference>
<name>A0ABT5EHN5_9BACT</name>
<keyword evidence="3" id="KW-1185">Reference proteome</keyword>
<evidence type="ECO:0000313" key="2">
    <source>
        <dbReference type="EMBL" id="MDC0740688.1"/>
    </source>
</evidence>
<reference evidence="2 3" key="1">
    <citation type="submission" date="2022-11" db="EMBL/GenBank/DDBJ databases">
        <title>Minimal conservation of predation-associated metabolite biosynthetic gene clusters underscores biosynthetic potential of Myxococcota including descriptions for ten novel species: Archangium lansinium sp. nov., Myxococcus landrumus sp. nov., Nannocystis bai.</title>
        <authorList>
            <person name="Ahearne A."/>
            <person name="Stevens C."/>
            <person name="Dowd S."/>
        </authorList>
    </citation>
    <scope>NUCLEOTIDE SEQUENCE [LARGE SCALE GENOMIC DNA]</scope>
    <source>
        <strain evidence="2 3">RJM3</strain>
    </source>
</reference>
<feature type="domain" description="Type VI secretion system effector TseH-like" evidence="1">
    <location>
        <begin position="35"/>
        <end position="123"/>
    </location>
</feature>
<evidence type="ECO:0000259" key="1">
    <source>
        <dbReference type="Pfam" id="PF25218"/>
    </source>
</evidence>
<dbReference type="Proteomes" id="UP001221411">
    <property type="component" value="Unassembled WGS sequence"/>
</dbReference>